<proteinExistence type="predicted"/>
<evidence type="ECO:0000313" key="2">
    <source>
        <dbReference type="Proteomes" id="UP000053105"/>
    </source>
</evidence>
<gene>
    <name evidence="1" type="ORF">WN51_09422</name>
</gene>
<protein>
    <submittedName>
        <fullName evidence="1">Uncharacterized protein</fullName>
    </submittedName>
</protein>
<accession>A0A0N0U2H5</accession>
<keyword evidence="2" id="KW-1185">Reference proteome</keyword>
<dbReference type="AlphaFoldDB" id="A0A0N0U2H5"/>
<dbReference type="Proteomes" id="UP000053105">
    <property type="component" value="Unassembled WGS sequence"/>
</dbReference>
<sequence>MLMLGFSVSCLRAANRTLLSDRNLALLLSTTRVRSFLSKTRINPVLVAGTIVEARYVSRYVAIELR</sequence>
<organism evidence="1 2">
    <name type="scientific">Melipona quadrifasciata</name>
    <dbReference type="NCBI Taxonomy" id="166423"/>
    <lineage>
        <taxon>Eukaryota</taxon>
        <taxon>Metazoa</taxon>
        <taxon>Ecdysozoa</taxon>
        <taxon>Arthropoda</taxon>
        <taxon>Hexapoda</taxon>
        <taxon>Insecta</taxon>
        <taxon>Pterygota</taxon>
        <taxon>Neoptera</taxon>
        <taxon>Endopterygota</taxon>
        <taxon>Hymenoptera</taxon>
        <taxon>Apocrita</taxon>
        <taxon>Aculeata</taxon>
        <taxon>Apoidea</taxon>
        <taxon>Anthophila</taxon>
        <taxon>Apidae</taxon>
        <taxon>Melipona</taxon>
    </lineage>
</organism>
<name>A0A0N0U2H5_9HYME</name>
<dbReference type="EMBL" id="KQ438551">
    <property type="protein sequence ID" value="KOX67178.1"/>
    <property type="molecule type" value="Genomic_DNA"/>
</dbReference>
<evidence type="ECO:0000313" key="1">
    <source>
        <dbReference type="EMBL" id="KOX67178.1"/>
    </source>
</evidence>
<reference evidence="1 2" key="1">
    <citation type="submission" date="2015-07" db="EMBL/GenBank/DDBJ databases">
        <title>The genome of Melipona quadrifasciata.</title>
        <authorList>
            <person name="Pan H."/>
            <person name="Kapheim K."/>
        </authorList>
    </citation>
    <scope>NUCLEOTIDE SEQUENCE [LARGE SCALE GENOMIC DNA]</scope>
    <source>
        <strain evidence="1">0111107301</strain>
        <tissue evidence="1">Whole body</tissue>
    </source>
</reference>